<dbReference type="AlphaFoldDB" id="A0A1Y2HM13"/>
<evidence type="ECO:0008006" key="4">
    <source>
        <dbReference type="Google" id="ProtNLM"/>
    </source>
</evidence>
<evidence type="ECO:0000313" key="2">
    <source>
        <dbReference type="EMBL" id="ORZ34733.1"/>
    </source>
</evidence>
<keyword evidence="3" id="KW-1185">Reference proteome</keyword>
<sequence length="155" mass="15534">MVAWMAVALVQVQAAVPCAALVRALDGECVVPSAAANVSNGEEITMSPYCVRRASGPGAASGRHSSTMGQPGASGGGNAMSVDALARVMYHQGGSLAVDGSVMSLVASASTAGRTGHVKYIGTLFPGIVDQRSGQVLARCRVVTDIERDDGGGAS</sequence>
<feature type="chain" id="PRO_5011965814" description="Dirigent protein" evidence="1">
    <location>
        <begin position="21"/>
        <end position="155"/>
    </location>
</feature>
<reference evidence="2 3" key="1">
    <citation type="submission" date="2016-07" db="EMBL/GenBank/DDBJ databases">
        <title>Pervasive Adenine N6-methylation of Active Genes in Fungi.</title>
        <authorList>
            <consortium name="DOE Joint Genome Institute"/>
            <person name="Mondo S.J."/>
            <person name="Dannebaum R.O."/>
            <person name="Kuo R.C."/>
            <person name="Labutti K."/>
            <person name="Haridas S."/>
            <person name="Kuo A."/>
            <person name="Salamov A."/>
            <person name="Ahrendt S.R."/>
            <person name="Lipzen A."/>
            <person name="Sullivan W."/>
            <person name="Andreopoulos W.B."/>
            <person name="Clum A."/>
            <person name="Lindquist E."/>
            <person name="Daum C."/>
            <person name="Ramamoorthy G.K."/>
            <person name="Gryganskyi A."/>
            <person name="Culley D."/>
            <person name="Magnuson J.K."/>
            <person name="James T.Y."/>
            <person name="O'Malley M.A."/>
            <person name="Stajich J.E."/>
            <person name="Spatafora J.W."/>
            <person name="Visel A."/>
            <person name="Grigoriev I.V."/>
        </authorList>
    </citation>
    <scope>NUCLEOTIDE SEQUENCE [LARGE SCALE GENOMIC DNA]</scope>
    <source>
        <strain evidence="2 3">PL171</strain>
    </source>
</reference>
<proteinExistence type="predicted"/>
<gene>
    <name evidence="2" type="ORF">BCR44DRAFT_33561</name>
</gene>
<evidence type="ECO:0000256" key="1">
    <source>
        <dbReference type="SAM" id="SignalP"/>
    </source>
</evidence>
<organism evidence="2 3">
    <name type="scientific">Catenaria anguillulae PL171</name>
    <dbReference type="NCBI Taxonomy" id="765915"/>
    <lineage>
        <taxon>Eukaryota</taxon>
        <taxon>Fungi</taxon>
        <taxon>Fungi incertae sedis</taxon>
        <taxon>Blastocladiomycota</taxon>
        <taxon>Blastocladiomycetes</taxon>
        <taxon>Blastocladiales</taxon>
        <taxon>Catenariaceae</taxon>
        <taxon>Catenaria</taxon>
    </lineage>
</organism>
<protein>
    <recommendedName>
        <fullName evidence="4">Dirigent protein</fullName>
    </recommendedName>
</protein>
<evidence type="ECO:0000313" key="3">
    <source>
        <dbReference type="Proteomes" id="UP000193411"/>
    </source>
</evidence>
<dbReference type="Proteomes" id="UP000193411">
    <property type="component" value="Unassembled WGS sequence"/>
</dbReference>
<comment type="caution">
    <text evidence="2">The sequence shown here is derived from an EMBL/GenBank/DDBJ whole genome shotgun (WGS) entry which is preliminary data.</text>
</comment>
<dbReference type="EMBL" id="MCFL01000026">
    <property type="protein sequence ID" value="ORZ34733.1"/>
    <property type="molecule type" value="Genomic_DNA"/>
</dbReference>
<feature type="signal peptide" evidence="1">
    <location>
        <begin position="1"/>
        <end position="20"/>
    </location>
</feature>
<keyword evidence="1" id="KW-0732">Signal</keyword>
<dbReference type="OrthoDB" id="5589163at2759"/>
<accession>A0A1Y2HM13</accession>
<name>A0A1Y2HM13_9FUNG</name>